<dbReference type="CDD" id="cd00085">
    <property type="entry name" value="HNHc"/>
    <property type="match status" value="1"/>
</dbReference>
<feature type="region of interest" description="Disordered" evidence="1">
    <location>
        <begin position="157"/>
        <end position="176"/>
    </location>
</feature>
<gene>
    <name evidence="3" type="ORF">RB2654_06854</name>
</gene>
<evidence type="ECO:0000259" key="2">
    <source>
        <dbReference type="Pfam" id="PF13699"/>
    </source>
</evidence>
<reference evidence="3 4" key="1">
    <citation type="journal article" date="2010" name="J. Bacteriol.">
        <title>Genome sequences of Pelagibaca bermudensis HTCC2601T and Maritimibacter alkaliphilus HTCC2654T, the type strains of two marine Roseobacter genera.</title>
        <authorList>
            <person name="Thrash J.C."/>
            <person name="Cho J.C."/>
            <person name="Ferriera S."/>
            <person name="Johnson J."/>
            <person name="Vergin K.L."/>
            <person name="Giovannoni S.J."/>
        </authorList>
    </citation>
    <scope>NUCLEOTIDE SEQUENCE [LARGE SCALE GENOMIC DNA]</scope>
    <source>
        <strain evidence="3 4">HTCC2654</strain>
    </source>
</reference>
<proteinExistence type="predicted"/>
<dbReference type="OrthoDB" id="7387101at2"/>
<keyword evidence="4" id="KW-1185">Reference proteome</keyword>
<dbReference type="STRING" id="314271.RB2654_06854"/>
<dbReference type="eggNOG" id="COG3170">
    <property type="taxonomic scope" value="Bacteria"/>
</dbReference>
<dbReference type="AlphaFoldDB" id="A3VG33"/>
<dbReference type="InterPro" id="IPR003615">
    <property type="entry name" value="HNH_nuc"/>
</dbReference>
<dbReference type="HOGENOM" id="CLU_285281_0_0_5"/>
<dbReference type="EMBL" id="AAMT01000007">
    <property type="protein sequence ID" value="EAQ12809.1"/>
    <property type="molecule type" value="Genomic_DNA"/>
</dbReference>
<accession>A3VG33</accession>
<name>A3VG33_9RHOB</name>
<feature type="domain" description="eCIS core" evidence="2">
    <location>
        <begin position="45"/>
        <end position="119"/>
    </location>
</feature>
<evidence type="ECO:0000313" key="4">
    <source>
        <dbReference type="Proteomes" id="UP000002931"/>
    </source>
</evidence>
<sequence length="1126" mass="116810">MSGRRMDPVARPVPAKPHVAPTEVRSAPPMAAFAPARAGGGQTIGADLRGRLEAAFGRDLGHVRVHDDARAHDAARALGANAFATGSDIVFGAGRYRPDTRRGTALIAHEVAHVVQQANRPLASGGPTPTDGETLALEQAADGAAAAFAAGRPMPPLGAAHPGTIQRQPEGEAPAPITDSPAAQAPVRLPPGMKVVRDVPFGDGRDELVVQLDSFALPLEKGIGPWVKDAHDLAGGAGRLVFTPLFNGTDPERVSAFKEGSEKYKKIWLNNFGFSSEKALSDAFLKAGESDPVVATALKAKGVDKTVRNLGKGLGKSGCDIDHIVEKQMGGTSVPSNLQILDATKNRESGSNTFNKLLEVVDAIRAPDMRGSEVRNIQIRLGHVTVPTGTDDPSFHIEDMLRAGRINGTMPEIATAGSPLALVAGGVTEVIRVAETGVTPIDNSAKRLIPGVRIKSYERGAEGAWSKSDKVSGHLDSLAKKRSGADTPEVDLIAEIATGPVPDSVAAGEMRNLRLTPGANEKIEFYYPYLSPGYLSFAPLDAKGGLQAKGTIKSTVPMLGDIAVEYSATQDGGEKLAVVSALGKDALTAPGKLFRFTQGALALDLMPEFVPRGAIGFEIGPAENPIATGKLEAGLIGGAFNVTGSLVPAMGLPGIDAAEGNVSYTSGAGWAGSLKAKSSKIRGARVDAEIGFREGDGGIAVFATGGLSFGLGGASVDMKLDYADERLVYSGGATVTDPVPLVNSVAFHGTYSEGEVVLTGNAGVEVRGVNAGLEMTYRRKDGEEGAFSGIGTTQVKAGKATGTITVTLHPDGVISGTGLIAYQLNDHLRPELGVELERSGRVKLKGGVSVDDIPLSPAWPKDGKALNTLFEAGVEMPFPLPPPLTFINATAGISGAVRFGYQLGPIALKEVTFEGSLYPFEAEMEVKAALSGKITLPGSLNLEGVVEGSIGAELAKGAVGVKGKLAVVPGLHLNLDASTPFLADYDKDGLALSVAAQAKLAITGTVGFEAAIEGYAAYGLMSHEIREKIAEYGPVNIGPELTLHLGTLSRAKDGTITPPSLSEIRIDPAIDPKAFMKQFTAEGTGQNKVTVTEKVPDATERLKRGLEEAKGRAVAGPSGLGFSTLE</sequence>
<feature type="region of interest" description="Disordered" evidence="1">
    <location>
        <begin position="1"/>
        <end position="24"/>
    </location>
</feature>
<dbReference type="RefSeq" id="WP_008330000.1">
    <property type="nucleotide sequence ID" value="NZ_CH902578.1"/>
</dbReference>
<comment type="caution">
    <text evidence="3">The sequence shown here is derived from an EMBL/GenBank/DDBJ whole genome shotgun (WGS) entry which is preliminary data.</text>
</comment>
<protein>
    <recommendedName>
        <fullName evidence="2">eCIS core domain-containing protein</fullName>
    </recommendedName>
</protein>
<evidence type="ECO:0000256" key="1">
    <source>
        <dbReference type="SAM" id="MobiDB-lite"/>
    </source>
</evidence>
<dbReference type="InterPro" id="IPR025295">
    <property type="entry name" value="eCIS_core_dom"/>
</dbReference>
<organism evidence="3 4">
    <name type="scientific">Maritimibacter alkaliphilus HTCC2654</name>
    <dbReference type="NCBI Taxonomy" id="314271"/>
    <lineage>
        <taxon>Bacteria</taxon>
        <taxon>Pseudomonadati</taxon>
        <taxon>Pseudomonadota</taxon>
        <taxon>Alphaproteobacteria</taxon>
        <taxon>Rhodobacterales</taxon>
        <taxon>Roseobacteraceae</taxon>
        <taxon>Maritimibacter</taxon>
    </lineage>
</organism>
<dbReference type="Pfam" id="PF13699">
    <property type="entry name" value="eCIS_core"/>
    <property type="match status" value="1"/>
</dbReference>
<dbReference type="Proteomes" id="UP000002931">
    <property type="component" value="Unassembled WGS sequence"/>
</dbReference>
<evidence type="ECO:0000313" key="3">
    <source>
        <dbReference type="EMBL" id="EAQ12809.1"/>
    </source>
</evidence>